<dbReference type="GO" id="GO:0000930">
    <property type="term" value="C:gamma-tubulin complex"/>
    <property type="evidence" value="ECO:0007669"/>
    <property type="project" value="TreeGrafter"/>
</dbReference>
<reference evidence="9 10" key="1">
    <citation type="journal article" date="2023" name="Mol. Phylogenet. Evol.">
        <title>Genome-scale phylogeny and comparative genomics of the fungal order Sordariales.</title>
        <authorList>
            <person name="Hensen N."/>
            <person name="Bonometti L."/>
            <person name="Westerberg I."/>
            <person name="Brannstrom I.O."/>
            <person name="Guillou S."/>
            <person name="Cros-Aarteil S."/>
            <person name="Calhoun S."/>
            <person name="Haridas S."/>
            <person name="Kuo A."/>
            <person name="Mondo S."/>
            <person name="Pangilinan J."/>
            <person name="Riley R."/>
            <person name="LaButti K."/>
            <person name="Andreopoulos B."/>
            <person name="Lipzen A."/>
            <person name="Chen C."/>
            <person name="Yan M."/>
            <person name="Daum C."/>
            <person name="Ng V."/>
            <person name="Clum A."/>
            <person name="Steindorff A."/>
            <person name="Ohm R.A."/>
            <person name="Martin F."/>
            <person name="Silar P."/>
            <person name="Natvig D.O."/>
            <person name="Lalanne C."/>
            <person name="Gautier V."/>
            <person name="Ament-Velasquez S.L."/>
            <person name="Kruys A."/>
            <person name="Hutchinson M.I."/>
            <person name="Powell A.J."/>
            <person name="Barry K."/>
            <person name="Miller A.N."/>
            <person name="Grigoriev I.V."/>
            <person name="Debuchy R."/>
            <person name="Gladieux P."/>
            <person name="Hiltunen Thoren M."/>
            <person name="Johannesson H."/>
        </authorList>
    </citation>
    <scope>NUCLEOTIDE SEQUENCE [LARGE SCALE GENOMIC DNA]</scope>
    <source>
        <strain evidence="9 10">FGSC 10403</strain>
    </source>
</reference>
<evidence type="ECO:0000256" key="3">
    <source>
        <dbReference type="ARBA" id="ARBA00022490"/>
    </source>
</evidence>
<evidence type="ECO:0000256" key="2">
    <source>
        <dbReference type="ARBA" id="ARBA00010337"/>
    </source>
</evidence>
<comment type="similarity">
    <text evidence="2">Belongs to the TUBGCP family.</text>
</comment>
<dbReference type="GeneID" id="87871655"/>
<evidence type="ECO:0000256" key="5">
    <source>
        <dbReference type="ARBA" id="ARBA00023212"/>
    </source>
</evidence>
<dbReference type="Proteomes" id="UP001285908">
    <property type="component" value="Unassembled WGS sequence"/>
</dbReference>
<accession>A0AAJ0HZT0</accession>
<dbReference type="GO" id="GO:0043015">
    <property type="term" value="F:gamma-tubulin binding"/>
    <property type="evidence" value="ECO:0007669"/>
    <property type="project" value="InterPro"/>
</dbReference>
<dbReference type="Pfam" id="PF04130">
    <property type="entry name" value="GCP_C_terminal"/>
    <property type="match status" value="1"/>
</dbReference>
<dbReference type="GO" id="GO:0051321">
    <property type="term" value="P:meiotic cell cycle"/>
    <property type="evidence" value="ECO:0007669"/>
    <property type="project" value="TreeGrafter"/>
</dbReference>
<dbReference type="InterPro" id="IPR040457">
    <property type="entry name" value="GCP_C"/>
</dbReference>
<organism evidence="9 10">
    <name type="scientific">Neurospora hispaniola</name>
    <dbReference type="NCBI Taxonomy" id="588809"/>
    <lineage>
        <taxon>Eukaryota</taxon>
        <taxon>Fungi</taxon>
        <taxon>Dikarya</taxon>
        <taxon>Ascomycota</taxon>
        <taxon>Pezizomycotina</taxon>
        <taxon>Sordariomycetes</taxon>
        <taxon>Sordariomycetidae</taxon>
        <taxon>Sordariales</taxon>
        <taxon>Sordariaceae</taxon>
        <taxon>Neurospora</taxon>
    </lineage>
</organism>
<name>A0AAJ0HZT0_9PEZI</name>
<keyword evidence="4" id="KW-0493">Microtubule</keyword>
<evidence type="ECO:0000259" key="7">
    <source>
        <dbReference type="Pfam" id="PF04130"/>
    </source>
</evidence>
<evidence type="ECO:0000256" key="6">
    <source>
        <dbReference type="SAM" id="MobiDB-lite"/>
    </source>
</evidence>
<evidence type="ECO:0000313" key="10">
    <source>
        <dbReference type="Proteomes" id="UP001285908"/>
    </source>
</evidence>
<dbReference type="PANTHER" id="PTHR19302">
    <property type="entry name" value="GAMMA TUBULIN COMPLEX PROTEIN"/>
    <property type="match status" value="1"/>
</dbReference>
<keyword evidence="5" id="KW-0206">Cytoskeleton</keyword>
<feature type="domain" description="Gamma tubulin complex component protein N-terminal" evidence="8">
    <location>
        <begin position="300"/>
        <end position="702"/>
    </location>
</feature>
<feature type="region of interest" description="Disordered" evidence="6">
    <location>
        <begin position="200"/>
        <end position="228"/>
    </location>
</feature>
<feature type="domain" description="Gamma tubulin complex component C-terminal" evidence="7">
    <location>
        <begin position="707"/>
        <end position="1129"/>
    </location>
</feature>
<dbReference type="InterPro" id="IPR007259">
    <property type="entry name" value="GCP"/>
</dbReference>
<keyword evidence="3" id="KW-0963">Cytoplasm</keyword>
<dbReference type="RefSeq" id="XP_062688632.1">
    <property type="nucleotide sequence ID" value="XM_062834033.1"/>
</dbReference>
<evidence type="ECO:0000256" key="4">
    <source>
        <dbReference type="ARBA" id="ARBA00022701"/>
    </source>
</evidence>
<evidence type="ECO:0000256" key="1">
    <source>
        <dbReference type="ARBA" id="ARBA00004245"/>
    </source>
</evidence>
<dbReference type="GO" id="GO:0051225">
    <property type="term" value="P:spindle assembly"/>
    <property type="evidence" value="ECO:0007669"/>
    <property type="project" value="TreeGrafter"/>
</dbReference>
<feature type="region of interest" description="Disordered" evidence="6">
    <location>
        <begin position="949"/>
        <end position="987"/>
    </location>
</feature>
<gene>
    <name evidence="9" type="ORF">B0T23DRAFT_240834</name>
</gene>
<dbReference type="GO" id="GO:0000922">
    <property type="term" value="C:spindle pole"/>
    <property type="evidence" value="ECO:0007669"/>
    <property type="project" value="InterPro"/>
</dbReference>
<feature type="region of interest" description="Disordered" evidence="6">
    <location>
        <begin position="17"/>
        <end position="47"/>
    </location>
</feature>
<dbReference type="InterPro" id="IPR042241">
    <property type="entry name" value="GCP_C_sf"/>
</dbReference>
<dbReference type="GO" id="GO:0005874">
    <property type="term" value="C:microtubule"/>
    <property type="evidence" value="ECO:0007669"/>
    <property type="project" value="UniProtKB-KW"/>
</dbReference>
<dbReference type="GO" id="GO:0007020">
    <property type="term" value="P:microtubule nucleation"/>
    <property type="evidence" value="ECO:0007669"/>
    <property type="project" value="InterPro"/>
</dbReference>
<protein>
    <submittedName>
        <fullName evidence="9">Spc98 family-domain-containing protein</fullName>
    </submittedName>
</protein>
<dbReference type="GO" id="GO:0005816">
    <property type="term" value="C:spindle pole body"/>
    <property type="evidence" value="ECO:0007669"/>
    <property type="project" value="UniProtKB-ARBA"/>
</dbReference>
<keyword evidence="10" id="KW-1185">Reference proteome</keyword>
<evidence type="ECO:0000313" key="9">
    <source>
        <dbReference type="EMBL" id="KAK3485869.1"/>
    </source>
</evidence>
<dbReference type="InterPro" id="IPR041470">
    <property type="entry name" value="GCP_N"/>
</dbReference>
<dbReference type="Gene3D" id="1.20.120.1900">
    <property type="entry name" value="Gamma-tubulin complex, C-terminal domain"/>
    <property type="match status" value="1"/>
</dbReference>
<dbReference type="PANTHER" id="PTHR19302:SF70">
    <property type="entry name" value="GAMMA-TUBULIN COMPLEX COMPONENT 6"/>
    <property type="match status" value="1"/>
</dbReference>
<dbReference type="Pfam" id="PF17681">
    <property type="entry name" value="GCP_N_terminal"/>
    <property type="match status" value="1"/>
</dbReference>
<comment type="subcellular location">
    <subcellularLocation>
        <location evidence="1">Cytoplasm</location>
        <location evidence="1">Cytoskeleton</location>
    </subcellularLocation>
</comment>
<feature type="region of interest" description="Disordered" evidence="6">
    <location>
        <begin position="1035"/>
        <end position="1055"/>
    </location>
</feature>
<comment type="caution">
    <text evidence="9">The sequence shown here is derived from an EMBL/GenBank/DDBJ whole genome shotgun (WGS) entry which is preliminary data.</text>
</comment>
<dbReference type="GO" id="GO:0051011">
    <property type="term" value="F:microtubule minus-end binding"/>
    <property type="evidence" value="ECO:0007669"/>
    <property type="project" value="TreeGrafter"/>
</dbReference>
<dbReference type="GO" id="GO:0000278">
    <property type="term" value="P:mitotic cell cycle"/>
    <property type="evidence" value="ECO:0007669"/>
    <property type="project" value="TreeGrafter"/>
</dbReference>
<proteinExistence type="inferred from homology"/>
<dbReference type="AlphaFoldDB" id="A0AAJ0HZT0"/>
<evidence type="ECO:0000259" key="8">
    <source>
        <dbReference type="Pfam" id="PF17681"/>
    </source>
</evidence>
<sequence>MPGIGVPSTRWPLACWTRDRQRDTTDDGATRDDGIRPATLKKERHSEETLKVQVKRTCLELATSGGGSSSGHFVTPRLNRLASCAHQQGSHSLTVLVIINLQCCQHRPQQAQGKMAEERDTSADLFAIPNFWPSSRFLDQDKAANPLFSPNLEISGSSFQFLPFGDQDKPLNSLKRPLQDEGQTSFFRLPPVLRDAALSNEPQLSDGIASAEQGKKGESPADLDDDDEDYWLTLEDVEPKTPEYKSWEAFNPTAHHGPSDVAFISEAGPVAFDALITDIPDDGTDPVPDILDNALYYACLLGLAQGRSSVLFSWDSEKGSFVKTAPHLRISGVSVQSIQGMDQFCLDCGNAVKALLSFSESAYFESPTPTSVALAKVVDQLVLAVQTEVAARSKAVRSILQLQSVVKPAHAILTYFHALSKKLAEEKSEEGMLSCLFREAQAAEYQGGLLPDVICEVLRLASKPWIEFVEEWIGLKNEEGAPISKTGSGKSFVKVADKMWIDDHGFELEEPEFFLDEDRMPSFVPQDMARSIFDTGRNLRFLKEHHPDHFLSKRNVVALTQPPKLEWQFSWDAITMLETRVNEYKAAVTRLVQNAASGDQFPTRSSTTHEPNEYRLTYFGRSEEEVAAAVLASINQLAQPLHNSESDDELTTMLHNRLYSIADHNKEEGFNPHWSLVPLLSFGSLVDTQSKLVNDECMKLLLGPHKLRVHTNLMRQYFLLGNGMLCSRLSHALFDPDLESAERKAGVAFSGGVMGLRLGGRDTWPPASSELRLALMGVLSDCYEPPASEKGGDGQEEAAGMDKSMLSRTYSSDLPGNLSFAVRDLTPEEINKCMDPDGLEALDFLRLSYKAPSGLQNIMTPVILLKYDRINKHLLRILRMLYVVNHLSRDVQLLARRTRLSNAAIRFCAEANHFVSKMANYFFDLGITTIWNQFEEWLDSIEAEFLGTGSGTQDDDSTSVGHSEDGTSRSSSSKNNKNNRKSCSPDLVRDKQSHCLDEIMSALFLRKRQTPVLQLLEEIFTVILRFARLMRSLNNNKKPPPFNKKGKSKDEAYANNNDTPESLYAMFRKKVEVFLTVCKGLGEKAAASKNKGGYGYGYGFGYGQGNGMGKVGESLAEMVPLALDMMGYYEGGGRTRYQG</sequence>
<dbReference type="GO" id="GO:0031122">
    <property type="term" value="P:cytoplasmic microtubule organization"/>
    <property type="evidence" value="ECO:0007669"/>
    <property type="project" value="TreeGrafter"/>
</dbReference>
<dbReference type="EMBL" id="JAULSX010000009">
    <property type="protein sequence ID" value="KAK3485869.1"/>
    <property type="molecule type" value="Genomic_DNA"/>
</dbReference>